<feature type="glycosylation site" description="N-linked (GlcNAc...) asparagine" evidence="30">
    <location>
        <position position="362"/>
    </location>
</feature>
<feature type="transmembrane region" description="Helical" evidence="33">
    <location>
        <begin position="1240"/>
        <end position="1261"/>
    </location>
</feature>
<keyword evidence="12 29" id="KW-0106">Calcium</keyword>
<evidence type="ECO:0000256" key="7">
    <source>
        <dbReference type="ARBA" id="ARBA00022568"/>
    </source>
</evidence>
<reference evidence="36" key="1">
    <citation type="submission" date="2020-07" db="EMBL/GenBank/DDBJ databases">
        <title>A long reads based de novo assembly of the rainbow trout Arlee double haploid line genome.</title>
        <authorList>
            <person name="Gao G."/>
            <person name="Palti Y."/>
        </authorList>
    </citation>
    <scope>NUCLEOTIDE SEQUENCE [LARGE SCALE GENOMIC DNA]</scope>
</reference>
<feature type="transmembrane region" description="Helical" evidence="33">
    <location>
        <begin position="1037"/>
        <end position="1066"/>
    </location>
</feature>
<dbReference type="FunFam" id="1.20.120.350:FF:000001">
    <property type="entry name" value="Voltage-dependent L-type calcium channel subunit alpha"/>
    <property type="match status" value="1"/>
</dbReference>
<evidence type="ECO:0000256" key="25">
    <source>
        <dbReference type="ARBA" id="ARBA00024028"/>
    </source>
</evidence>
<evidence type="ECO:0000256" key="29">
    <source>
        <dbReference type="PIRSR" id="PIRSR602077-1"/>
    </source>
</evidence>
<evidence type="ECO:0000256" key="2">
    <source>
        <dbReference type="ARBA" id="ARBA00004415"/>
    </source>
</evidence>
<evidence type="ECO:0000313" key="37">
    <source>
        <dbReference type="Proteomes" id="UP000694395"/>
    </source>
</evidence>
<dbReference type="SUPFAM" id="SSF81324">
    <property type="entry name" value="Voltage-gated potassium channels"/>
    <property type="match status" value="4"/>
</dbReference>
<keyword evidence="18 33" id="KW-0472">Membrane</keyword>
<dbReference type="Gene3D" id="1.20.120.350">
    <property type="entry name" value="Voltage-gated potassium channels. Chain C"/>
    <property type="match status" value="4"/>
</dbReference>
<evidence type="ECO:0000256" key="26">
    <source>
        <dbReference type="ARBA" id="ARBA00034112"/>
    </source>
</evidence>
<evidence type="ECO:0000256" key="32">
    <source>
        <dbReference type="SAM" id="MobiDB-lite"/>
    </source>
</evidence>
<evidence type="ECO:0000256" key="21">
    <source>
        <dbReference type="ARBA" id="ARBA00023257"/>
    </source>
</evidence>
<dbReference type="FunFam" id="1.20.120.350:FF:000010">
    <property type="entry name" value="Voltage-dependent L-type calcium channel subunit alpha"/>
    <property type="match status" value="1"/>
</dbReference>
<dbReference type="InterPro" id="IPR031649">
    <property type="entry name" value="GPHH_dom"/>
</dbReference>
<dbReference type="InterPro" id="IPR027359">
    <property type="entry name" value="Volt_channel_dom_sf"/>
</dbReference>
<sequence>MAPFRHWYPTSQVTLLTPLPLLSSFQAPTTPPHRCRWWRGGVGGVTALGGSGGGRGPLEAVVGGAVVGLAAEHIPSGPGAALTWQAAIEAARQAKQMGNAGAPICTASSTQRKRQHYTNKPKKPINTAPTRPPRALLCLTLKNPIRRACISIVEWKPFEIIILMTIFANCVALAVYIPFPEDDSNATNSNLERVEYLFLIVFTVEAFLKVIAYGLLFHPNAYLRNGWNLLDFIIVVVGLFSAILEQATKVDGGTPIGGKAAGFDVKALRAFRVLRPLRLVSGVPSLQVVLNSIIKAMVPLLHIALLVLFVIIIYAIIGLELFMGKMHRTCFYNREGHPFYRVEEKPAPCAPNGAHGRHCSQNATQCMMGWEGPNDGITNFDNFAFAMLTVFQCITMEGWTDVLYWMQDAMGYELPWAYFVSLVIFGSFFVLNLVLGVLSGEFSKEREKAKARGDFQKLREKQQLEEDLKGYLDWITQAEDIDPENEEEGLDEEKPRNRECMSMPASENESVNTDATPAGDMEGETCCTRLARYSRRWNRLCRRKCRAGVKSSVFYWLVIFLVFLNTLTIASEHHKQADWLTEAQDIANKVLLALFTGEMLLKMYSLGLQAYFVSLFNRFDSFVVCGGILETILVETKIMSPLGISVLRCVRLLRIFKITRYWNSLSNLVASLLNSVRSIASLLLLLFLFIIIFSLLGMQLFGGKFNFDETRRSTFDNFPQSLLTVFQILTGEDWNSVMYDGIMAYGGASFPGMLVCIYFIILFICGNYILLNVFLAIAVDNLADAESLTSAQKEEEEEKERKKLARTASPEKRHVNEKPPMIEVEEKKEEKIELKSITSDGETTNATKVCLRHTCPRQTHLSSLDTPDEDPEMPVGPRPRPLSDIQLKEKAIPMPEARAFFIFSNTNKFRVLCHKMVNHNIFTNLILFFILLSSISLAAEDPVRNDSFRNQILGYADHVFTGLFTIEIILKMTAYGAFIHKGSFCRNYFNILDLVVVSVSLISSGIQSSAINVVKILRVLRVLRPLRAINRAKGLKHVVQCVFVAIRTIGNIVIVTSLLQFMFACIGVQLFKGKFFYCSDSSKSTEPECRGSYIMYKDGDVGKPERSMRVWENSDFNFDDVLQGMMALFAVSTFEGWPALLYRAIDSHSEDLGPVYNYRVVVSIFFIIYIIIIAFFMMNIFVGFVIVTFQEQGEQEYKNCELDKNQRQCVEYALKARPLRRYIPKNQYQYKVWYVVNSTYFEYLMFTLILLNTICLAMQHHGQTHSFNDAMNILNMLFTGLFTVEMILKLIAFKPRGYFSDPWNVFDFLIVIGSIIDVILSEINGLQNSEDNARISITFFRLFRVMRLVKLLSRGEGIRTLLWTFIKSFQALPYVALLIVMLFFIYAVIGMQMFGKIALRDNSQINRNNNFQTFPQATLLLFRCATGEAWQEIMLACAPMRPCEKGSEVGPASEDQCGSHFAIFYFVSFYMLCAFLVISLCLSLSFSLSVYLSLSLSVYLSLSLSLSKYCCLFYRGRIKHLDVVTLLRRIQPPLGFGKLCPHRVACKRLVSMNMPLNSDGTVMFNATLFALVRTALRIKTDGNLEQANEELRAIVKKIWKRTSMKLLDQVVPPAGDDEVTVGKFYATFLIQEYFRKFKKRKEQGLVAKVPPKTALSLQAGLRTLHDMGPEIRRAISGDLTVEEDLDKSMKEPVSAASEDDIFRRAGGLFGNHVSYYNDGRDSGRNTFPQSFTTQRPLHISQTGSPGEGDSPSHEKLMDSTTFTPSSYSSSGSNANINNANNTAVPGVSGPPLTPILLPRSAWCFPPKRWICLSWSLYAPRVCVCDLASVCVFRLVYQDEENKQLTPMEEGEDGGGRRPWHSPRRSFTPLGSGRRSSFHLECLRRQTRADVSQKTVLPLHLVHHQALAVAGLSPLLRRSHSPTLFTQLCSTSPTSPTGRGSQASYQRVPTLRLQGTGPGTGSYELNSSLPSVNCGPWYSDSNGNSPGISPRVGTASQRPPRPVSLTVPSTVHKDATSLSHGSAGSLVEAVLISEGLGHFAQDPSFIEVTKQELADACDMTIEEMENAADNILNGNSQPSPNGNLLPYMHCNRDHAASQEPGLSDGPGAVRGATAPGEIEELLGATHLGQHGDPEDEEGLEVVGGEEEHTGGVEVVVEVGQRNSGLLEDEDMECVTSL</sequence>
<feature type="transmembrane region" description="Helical" evidence="33">
    <location>
        <begin position="228"/>
        <end position="244"/>
    </location>
</feature>
<keyword evidence="8 31" id="KW-0107">Calcium channel</keyword>
<keyword evidence="11" id="KW-0677">Repeat</keyword>
<feature type="transmembrane region" description="Helical" evidence="33">
    <location>
        <begin position="682"/>
        <end position="701"/>
    </location>
</feature>
<feature type="region of interest" description="Disordered" evidence="32">
    <location>
        <begin position="790"/>
        <end position="816"/>
    </location>
</feature>
<dbReference type="PANTHER" id="PTHR45628:SF10">
    <property type="entry name" value="VOLTAGE-DEPENDENT L-TYPE CALCIUM CHANNEL SUBUNIT ALPHA-1C"/>
    <property type="match status" value="1"/>
</dbReference>
<dbReference type="PRINTS" id="PR01635">
    <property type="entry name" value="LVDCCALPHA1C"/>
</dbReference>
<dbReference type="Gene3D" id="1.10.287.70">
    <property type="match status" value="4"/>
</dbReference>
<evidence type="ECO:0000256" key="6">
    <source>
        <dbReference type="ARBA" id="ARBA00022553"/>
    </source>
</evidence>
<feature type="transmembrane region" description="Helical" evidence="33">
    <location>
        <begin position="1305"/>
        <end position="1323"/>
    </location>
</feature>
<evidence type="ECO:0000256" key="27">
    <source>
        <dbReference type="ARBA" id="ARBA00036634"/>
    </source>
</evidence>
<dbReference type="InterPro" id="IPR005451">
    <property type="entry name" value="VDCC_L_a1csu"/>
</dbReference>
<evidence type="ECO:0000256" key="15">
    <source>
        <dbReference type="ARBA" id="ARBA00022989"/>
    </source>
</evidence>
<evidence type="ECO:0000256" key="11">
    <source>
        <dbReference type="ARBA" id="ARBA00022737"/>
    </source>
</evidence>
<protein>
    <recommendedName>
        <fullName evidence="31">Voltage-dependent L-type calcium channel subunit alpha</fullName>
    </recommendedName>
</protein>
<dbReference type="GO" id="GO:0098839">
    <property type="term" value="C:postsynaptic density membrane"/>
    <property type="evidence" value="ECO:0007669"/>
    <property type="project" value="UniProtKB-SubCell"/>
</dbReference>
<dbReference type="Gene3D" id="6.10.250.2500">
    <property type="match status" value="1"/>
</dbReference>
<evidence type="ECO:0000256" key="20">
    <source>
        <dbReference type="ARBA" id="ARBA00023180"/>
    </source>
</evidence>
<evidence type="ECO:0000256" key="24">
    <source>
        <dbReference type="ARBA" id="ARBA00024012"/>
    </source>
</evidence>
<dbReference type="FunFam" id="1.10.287.70:FF:000007">
    <property type="entry name" value="Voltage-dependent L-type calcium channel subunit alpha"/>
    <property type="match status" value="1"/>
</dbReference>
<feature type="compositionally biased region" description="Polar residues" evidence="32">
    <location>
        <begin position="1724"/>
        <end position="1744"/>
    </location>
</feature>
<dbReference type="InterPro" id="IPR005446">
    <property type="entry name" value="VDCC_L_a1su"/>
</dbReference>
<feature type="region of interest" description="Disordered" evidence="32">
    <location>
        <begin position="2125"/>
        <end position="2150"/>
    </location>
</feature>
<keyword evidence="20 30" id="KW-0325">Glycoprotein</keyword>
<dbReference type="GO" id="GO:0008331">
    <property type="term" value="F:high voltage-gated calcium channel activity"/>
    <property type="evidence" value="ECO:0007669"/>
    <property type="project" value="TreeGrafter"/>
</dbReference>
<feature type="transmembrane region" description="Helical" evidence="33">
    <location>
        <begin position="197"/>
        <end position="216"/>
    </location>
</feature>
<dbReference type="InterPro" id="IPR014873">
    <property type="entry name" value="VDCC_a1su_IQ"/>
</dbReference>
<keyword evidence="34" id="KW-0732">Signal</keyword>
<feature type="chain" id="PRO_5035464289" description="Voltage-dependent L-type calcium channel subunit alpha" evidence="34">
    <location>
        <begin position="25"/>
        <end position="2176"/>
    </location>
</feature>
<dbReference type="GO" id="GO:0098703">
    <property type="term" value="P:calcium ion import across plasma membrane"/>
    <property type="evidence" value="ECO:0007669"/>
    <property type="project" value="TreeGrafter"/>
</dbReference>
<comment type="function">
    <text evidence="31">Voltage-sensitive calcium channels (VSCC) mediate the entry of calcium ions into excitable cells and are also involved in a variety of calcium-dependent processes, including muscle contraction, hormone or neurotransmitter release, gene expression, cell motility, cell division and cell death.</text>
</comment>
<evidence type="ECO:0000256" key="17">
    <source>
        <dbReference type="ARBA" id="ARBA00023065"/>
    </source>
</evidence>
<feature type="region of interest" description="Disordered" evidence="32">
    <location>
        <begin position="1845"/>
        <end position="1871"/>
    </location>
</feature>
<evidence type="ECO:0000256" key="14">
    <source>
        <dbReference type="ARBA" id="ARBA00022882"/>
    </source>
</evidence>
<evidence type="ECO:0000259" key="35">
    <source>
        <dbReference type="SMART" id="SM01062"/>
    </source>
</evidence>
<dbReference type="GO" id="GO:0043204">
    <property type="term" value="C:perikaryon"/>
    <property type="evidence" value="ECO:0007669"/>
    <property type="project" value="UniProtKB-SubCell"/>
</dbReference>
<dbReference type="InterPro" id="IPR050599">
    <property type="entry name" value="VDCC_alpha-1_subunit"/>
</dbReference>
<feature type="transmembrane region" description="Helical" evidence="33">
    <location>
        <begin position="1491"/>
        <end position="1511"/>
    </location>
</feature>
<evidence type="ECO:0000256" key="13">
    <source>
        <dbReference type="ARBA" id="ARBA00022860"/>
    </source>
</evidence>
<dbReference type="GO" id="GO:0046872">
    <property type="term" value="F:metal ion binding"/>
    <property type="evidence" value="ECO:0007669"/>
    <property type="project" value="UniProtKB-KW"/>
</dbReference>
<keyword evidence="23" id="KW-0407">Ion channel</keyword>
<dbReference type="Ensembl" id="ENSOMYT00000142867.1">
    <property type="protein sequence ID" value="ENSOMYP00000126193.1"/>
    <property type="gene ID" value="ENSOMYG00000052151.1"/>
</dbReference>
<dbReference type="InterPro" id="IPR005821">
    <property type="entry name" value="Ion_trans_dom"/>
</dbReference>
<keyword evidence="4" id="KW-0813">Transport</keyword>
<dbReference type="PRINTS" id="PR00167">
    <property type="entry name" value="CACHANNEL"/>
</dbReference>
<feature type="transmembrane region" description="Helical" evidence="33">
    <location>
        <begin position="300"/>
        <end position="322"/>
    </location>
</feature>
<evidence type="ECO:0000256" key="34">
    <source>
        <dbReference type="SAM" id="SignalP"/>
    </source>
</evidence>
<evidence type="ECO:0000256" key="16">
    <source>
        <dbReference type="ARBA" id="ARBA00023018"/>
    </source>
</evidence>
<accession>A0A8K9X102</accession>
<keyword evidence="5" id="KW-1003">Cell membrane</keyword>
<comment type="similarity">
    <text evidence="25">Belongs to the calcium channel alpha-1 subunit (TC 1.A.1.11) family. CACNA1C subfamily.</text>
</comment>
<evidence type="ECO:0000313" key="36">
    <source>
        <dbReference type="Ensembl" id="ENSOMYP00000126193.1"/>
    </source>
</evidence>
<feature type="region of interest" description="Disordered" evidence="32">
    <location>
        <begin position="1724"/>
        <end position="1774"/>
    </location>
</feature>
<feature type="transmembrane region" description="Helical" evidence="33">
    <location>
        <begin position="590"/>
        <end position="613"/>
    </location>
</feature>
<keyword evidence="17" id="KW-0406">Ion transport</keyword>
<dbReference type="GO" id="GO:0030425">
    <property type="term" value="C:dendrite"/>
    <property type="evidence" value="ECO:0007669"/>
    <property type="project" value="UniProtKB-SubCell"/>
</dbReference>
<dbReference type="FunFam" id="1.10.287.70:FF:000187">
    <property type="entry name" value="Voltage-dependent L-type calcium channel subunit alpha"/>
    <property type="match status" value="1"/>
</dbReference>
<keyword evidence="13" id="KW-0112">Calmodulin-binding</keyword>
<feature type="region of interest" description="Disordered" evidence="32">
    <location>
        <begin position="483"/>
        <end position="517"/>
    </location>
</feature>
<keyword evidence="16" id="KW-0770">Synapse</keyword>
<comment type="subcellular location">
    <subcellularLocation>
        <location evidence="24">Cell membrane</location>
        <location evidence="24">Sarcolemma</location>
        <location evidence="24">T-tubule</location>
    </subcellularLocation>
    <subcellularLocation>
        <location evidence="2">Cell membrane</location>
        <location evidence="2">Sarcolemma</location>
        <topology evidence="2">Multi-pass membrane protein</topology>
    </subcellularLocation>
    <subcellularLocation>
        <location evidence="1">Cell projection</location>
        <location evidence="1">Dendrite</location>
    </subcellularLocation>
    <subcellularLocation>
        <location evidence="31">Membrane</location>
        <topology evidence="31">Multi-pass membrane protein</topology>
    </subcellularLocation>
    <subcellularLocation>
        <location evidence="3">Perikaryon</location>
    </subcellularLocation>
    <subcellularLocation>
        <location evidence="26">Postsynaptic density membrane</location>
    </subcellularLocation>
</comment>
<organism evidence="36 37">
    <name type="scientific">Oncorhynchus mykiss</name>
    <name type="common">Rainbow trout</name>
    <name type="synonym">Salmo gairdneri</name>
    <dbReference type="NCBI Taxonomy" id="8022"/>
    <lineage>
        <taxon>Eukaryota</taxon>
        <taxon>Metazoa</taxon>
        <taxon>Chordata</taxon>
        <taxon>Craniata</taxon>
        <taxon>Vertebrata</taxon>
        <taxon>Euteleostomi</taxon>
        <taxon>Actinopterygii</taxon>
        <taxon>Neopterygii</taxon>
        <taxon>Teleostei</taxon>
        <taxon>Protacanthopterygii</taxon>
        <taxon>Salmoniformes</taxon>
        <taxon>Salmonidae</taxon>
        <taxon>Salmoninae</taxon>
        <taxon>Oncorhynchus</taxon>
    </lineage>
</organism>
<dbReference type="Proteomes" id="UP000694395">
    <property type="component" value="Chromosome 21"/>
</dbReference>
<dbReference type="FunFam" id="1.20.120.350:FF:000006">
    <property type="entry name" value="Voltage-dependent L-type calcium channel subunit alpha"/>
    <property type="match status" value="1"/>
</dbReference>
<feature type="transmembrane region" description="Helical" evidence="33">
    <location>
        <begin position="160"/>
        <end position="177"/>
    </location>
</feature>
<keyword evidence="10 29" id="KW-0479">Metal-binding</keyword>
<evidence type="ECO:0000256" key="12">
    <source>
        <dbReference type="ARBA" id="ARBA00022837"/>
    </source>
</evidence>
<keyword evidence="7 31" id="KW-0109">Calcium transport</keyword>
<feature type="transmembrane region" description="Helical" evidence="33">
    <location>
        <begin position="416"/>
        <end position="438"/>
    </location>
</feature>
<dbReference type="PANTHER" id="PTHR45628">
    <property type="entry name" value="VOLTAGE-DEPENDENT CALCIUM CHANNEL TYPE A SUBUNIT ALPHA-1"/>
    <property type="match status" value="1"/>
</dbReference>
<evidence type="ECO:0000256" key="18">
    <source>
        <dbReference type="ARBA" id="ARBA00023136"/>
    </source>
</evidence>
<feature type="region of interest" description="Disordered" evidence="32">
    <location>
        <begin position="1979"/>
        <end position="2006"/>
    </location>
</feature>
<dbReference type="SMART" id="SM01062">
    <property type="entry name" value="Ca_chan_IQ"/>
    <property type="match status" value="1"/>
</dbReference>
<dbReference type="Gene3D" id="6.10.250.2180">
    <property type="match status" value="1"/>
</dbReference>
<feature type="transmembrane region" description="Helical" evidence="33">
    <location>
        <begin position="1160"/>
        <end position="1189"/>
    </location>
</feature>
<keyword evidence="22" id="KW-0966">Cell projection</keyword>
<feature type="region of interest" description="Disordered" evidence="32">
    <location>
        <begin position="860"/>
        <end position="882"/>
    </location>
</feature>
<feature type="binding site" evidence="29">
    <location>
        <position position="732"/>
    </location>
    <ligand>
        <name>Ca(2+)</name>
        <dbReference type="ChEBI" id="CHEBI:29108"/>
    </ligand>
</feature>
<feature type="transmembrane region" description="Helical" evidence="33">
    <location>
        <begin position="1371"/>
        <end position="1389"/>
    </location>
</feature>
<dbReference type="InterPro" id="IPR002077">
    <property type="entry name" value="VDCCAlpha1"/>
</dbReference>
<dbReference type="FunFam" id="1.20.120.350:FF:000020">
    <property type="entry name" value="Voltage-dependent L-type calcium channel subunit alpha"/>
    <property type="match status" value="1"/>
</dbReference>
<keyword evidence="9 33" id="KW-0812">Transmembrane</keyword>
<dbReference type="GO" id="GO:0005516">
    <property type="term" value="F:calmodulin binding"/>
    <property type="evidence" value="ECO:0007669"/>
    <property type="project" value="UniProtKB-KW"/>
</dbReference>
<dbReference type="InterPro" id="IPR031688">
    <property type="entry name" value="CAC1F_C"/>
</dbReference>
<feature type="transmembrane region" description="Helical" evidence="33">
    <location>
        <begin position="921"/>
        <end position="939"/>
    </location>
</feature>
<keyword evidence="21" id="KW-0628">Postsynaptic cell membrane</keyword>
<dbReference type="Pfam" id="PF16885">
    <property type="entry name" value="CAC1F_C"/>
    <property type="match status" value="1"/>
</dbReference>
<evidence type="ECO:0000256" key="22">
    <source>
        <dbReference type="ARBA" id="ARBA00023273"/>
    </source>
</evidence>
<feature type="domain" description="Voltage-dependent calcium channel alpha-1 subunit IQ" evidence="35">
    <location>
        <begin position="1616"/>
        <end position="1650"/>
    </location>
</feature>
<keyword evidence="6" id="KW-0597">Phosphoprotein</keyword>
<dbReference type="FunFam" id="1.10.287.70:FF:000021">
    <property type="entry name" value="Voltage-dependent L-type calcium channel subunit alpha"/>
    <property type="match status" value="1"/>
</dbReference>
<evidence type="ECO:0000256" key="5">
    <source>
        <dbReference type="ARBA" id="ARBA00022475"/>
    </source>
</evidence>
<keyword evidence="19" id="KW-1015">Disulfide bond</keyword>
<dbReference type="GO" id="GO:0030315">
    <property type="term" value="C:T-tubule"/>
    <property type="evidence" value="ECO:0007669"/>
    <property type="project" value="UniProtKB-SubCell"/>
</dbReference>
<dbReference type="Pfam" id="PF00520">
    <property type="entry name" value="Ion_trans"/>
    <property type="match status" value="4"/>
</dbReference>
<comment type="catalytic activity">
    <reaction evidence="27">
        <text>Ca(2+)(in) = Ca(2+)(out)</text>
        <dbReference type="Rhea" id="RHEA:29671"/>
        <dbReference type="ChEBI" id="CHEBI:29108"/>
    </reaction>
</comment>
<feature type="transmembrane region" description="Helical" evidence="33">
    <location>
        <begin position="383"/>
        <end position="404"/>
    </location>
</feature>
<feature type="transmembrane region" description="Helical" evidence="33">
    <location>
        <begin position="742"/>
        <end position="765"/>
    </location>
</feature>
<feature type="transmembrane region" description="Helical" evidence="33">
    <location>
        <begin position="1273"/>
        <end position="1293"/>
    </location>
</feature>
<name>A0A8K9X102_ONCMY</name>
<reference evidence="36" key="2">
    <citation type="submission" date="2025-08" db="UniProtKB">
        <authorList>
            <consortium name="Ensembl"/>
        </authorList>
    </citation>
    <scope>IDENTIFICATION</scope>
</reference>
<dbReference type="GO" id="GO:0005891">
    <property type="term" value="C:voltage-gated calcium channel complex"/>
    <property type="evidence" value="ECO:0007669"/>
    <property type="project" value="InterPro"/>
</dbReference>
<feature type="transmembrane region" description="Helical" evidence="33">
    <location>
        <begin position="1463"/>
        <end position="1485"/>
    </location>
</feature>
<feature type="binding site" evidence="29">
    <location>
        <position position="1135"/>
    </location>
    <ligand>
        <name>Ca(2+)</name>
        <dbReference type="ChEBI" id="CHEBI:29108"/>
    </ligand>
</feature>
<reference evidence="36" key="3">
    <citation type="submission" date="2025-09" db="UniProtKB">
        <authorList>
            <consortium name="Ensembl"/>
        </authorList>
    </citation>
    <scope>IDENTIFICATION</scope>
</reference>
<evidence type="ECO:0000256" key="4">
    <source>
        <dbReference type="ARBA" id="ARBA00022448"/>
    </source>
</evidence>
<comment type="function">
    <text evidence="28">Pore-forming, alpha-1C subunit of the voltage-gated calcium channel that gives rise to L-type calcium currents. Mediates influx of calcium ions into the cytoplasm, and thereby triggers calcium release from the sarcoplasm. Plays an important role in excitation-contraction coupling in the heart. Required for normal heart development and normal regulation of heart rhythm. Required for normal contraction of smooth muscle cells in blood vessels and in the intestine. Essential for normal blood pressure regulation via its role in the contraction of arterial smooth muscle cells. Long-lasting (L-type) calcium channels belong to the 'high-voltage activated' (HVA) group.</text>
</comment>
<evidence type="ECO:0000256" key="3">
    <source>
        <dbReference type="ARBA" id="ARBA00004484"/>
    </source>
</evidence>
<evidence type="ECO:0000256" key="31">
    <source>
        <dbReference type="RuleBase" id="RU003808"/>
    </source>
</evidence>
<dbReference type="Pfam" id="PF16905">
    <property type="entry name" value="GPHH"/>
    <property type="match status" value="1"/>
</dbReference>
<keyword evidence="37" id="KW-1185">Reference proteome</keyword>
<evidence type="ECO:0000256" key="8">
    <source>
        <dbReference type="ARBA" id="ARBA00022673"/>
    </source>
</evidence>
<evidence type="ECO:0000256" key="33">
    <source>
        <dbReference type="SAM" id="Phobius"/>
    </source>
</evidence>
<feature type="signal peptide" evidence="34">
    <location>
        <begin position="1"/>
        <end position="24"/>
    </location>
</feature>
<evidence type="ECO:0000256" key="30">
    <source>
        <dbReference type="PIRSR" id="PIRSR602077-3"/>
    </source>
</evidence>
<keyword evidence="15 33" id="KW-1133">Transmembrane helix</keyword>
<evidence type="ECO:0000256" key="1">
    <source>
        <dbReference type="ARBA" id="ARBA00004279"/>
    </source>
</evidence>
<feature type="compositionally biased region" description="Polar residues" evidence="32">
    <location>
        <begin position="505"/>
        <end position="515"/>
    </location>
</feature>
<proteinExistence type="inferred from homology"/>
<keyword evidence="14 31" id="KW-0851">Voltage-gated channel</keyword>
<dbReference type="PRINTS" id="PR01630">
    <property type="entry name" value="LVDCCALPHA1"/>
</dbReference>
<dbReference type="Pfam" id="PF08763">
    <property type="entry name" value="Ca_chan_IQ"/>
    <property type="match status" value="1"/>
</dbReference>
<feature type="transmembrane region" description="Helical" evidence="33">
    <location>
        <begin position="1121"/>
        <end position="1140"/>
    </location>
</feature>
<evidence type="ECO:0000256" key="23">
    <source>
        <dbReference type="ARBA" id="ARBA00023303"/>
    </source>
</evidence>
<evidence type="ECO:0000256" key="10">
    <source>
        <dbReference type="ARBA" id="ARBA00022723"/>
    </source>
</evidence>
<evidence type="ECO:0000256" key="9">
    <source>
        <dbReference type="ARBA" id="ARBA00022692"/>
    </source>
</evidence>
<evidence type="ECO:0000256" key="28">
    <source>
        <dbReference type="ARBA" id="ARBA00045450"/>
    </source>
</evidence>
<feature type="compositionally biased region" description="Low complexity" evidence="32">
    <location>
        <begin position="1759"/>
        <end position="1774"/>
    </location>
</feature>
<feature type="transmembrane region" description="Helical" evidence="33">
    <location>
        <begin position="959"/>
        <end position="979"/>
    </location>
</feature>
<feature type="transmembrane region" description="Helical" evidence="33">
    <location>
        <begin position="553"/>
        <end position="570"/>
    </location>
</feature>
<dbReference type="GeneTree" id="ENSGT00940000156127"/>
<feature type="binding site" evidence="29">
    <location>
        <position position="397"/>
    </location>
    <ligand>
        <name>Ca(2+)</name>
        <dbReference type="ChEBI" id="CHEBI:29108"/>
    </ligand>
</feature>
<evidence type="ECO:0000256" key="19">
    <source>
        <dbReference type="ARBA" id="ARBA00023157"/>
    </source>
</evidence>